<dbReference type="PROSITE" id="PS50048">
    <property type="entry name" value="ZN2_CY6_FUNGAL_2"/>
    <property type="match status" value="1"/>
</dbReference>
<evidence type="ECO:0000256" key="1">
    <source>
        <dbReference type="ARBA" id="ARBA00023015"/>
    </source>
</evidence>
<dbReference type="Pfam" id="PF00172">
    <property type="entry name" value="Zn_clus"/>
    <property type="match status" value="1"/>
</dbReference>
<dbReference type="Proteomes" id="UP000249497">
    <property type="component" value="Unassembled WGS sequence"/>
</dbReference>
<dbReference type="PANTHER" id="PTHR47784">
    <property type="entry name" value="STEROL UPTAKE CONTROL PROTEIN 2"/>
    <property type="match status" value="1"/>
</dbReference>
<dbReference type="GeneID" id="37179517"/>
<gene>
    <name evidence="6" type="ORF">BO86DRAFT_433230</name>
</gene>
<protein>
    <recommendedName>
        <fullName evidence="5">Zn(2)-C6 fungal-type domain-containing protein</fullName>
    </recommendedName>
</protein>
<dbReference type="EMBL" id="KZ824803">
    <property type="protein sequence ID" value="RAH80509.1"/>
    <property type="molecule type" value="Genomic_DNA"/>
</dbReference>
<evidence type="ECO:0000256" key="3">
    <source>
        <dbReference type="ARBA" id="ARBA00023163"/>
    </source>
</evidence>
<keyword evidence="4" id="KW-0539">Nucleus</keyword>
<sequence>MFPTASQHRFRLDGMPILSKREKLIRRIETGGQRKSHFKSRNGCNFCKEKRVKCDEARPSCRKCIARGVACLYSNVASSPHNSIPSSALTLAGVNQVARTHPHLPVEYLLHHFWTQTSGRLTGEQRQRIYRVHMLPLSLSQPSLLHAILAVSARDLLCLQPDRHQLLPIFYHHYQQFAALYNQDLTQPPSVTAANLMHSNAFLMNVLVVADPSSKASTSWVTRTEREDIDQAFSWIKVQAIHQSILHPYNTYLPHTFWYPEFTKNHDIMQTPQASGLQPGPQLTAQLVEICDIQPSDTTNTNVYLSAYRVLCTICETPAMNKHLAPQLFGVYIRFIVEMKPPFVQLLHRRDEVALLLFAIWLSEMQELDLWWMRDRARNECRSICGMLLRSEDWRIRGVAEYLAGLIRPGGLVRSNGL</sequence>
<dbReference type="SMART" id="SM00066">
    <property type="entry name" value="GAL4"/>
    <property type="match status" value="1"/>
</dbReference>
<dbReference type="CDD" id="cd00067">
    <property type="entry name" value="GAL4"/>
    <property type="match status" value="1"/>
</dbReference>
<dbReference type="OrthoDB" id="416217at2759"/>
<dbReference type="GO" id="GO:0003677">
    <property type="term" value="F:DNA binding"/>
    <property type="evidence" value="ECO:0007669"/>
    <property type="project" value="UniProtKB-KW"/>
</dbReference>
<accession>A0A8T8WYV9</accession>
<keyword evidence="3" id="KW-0804">Transcription</keyword>
<evidence type="ECO:0000313" key="6">
    <source>
        <dbReference type="EMBL" id="RAH80509.1"/>
    </source>
</evidence>
<keyword evidence="7" id="KW-1185">Reference proteome</keyword>
<dbReference type="PANTHER" id="PTHR47784:SF9">
    <property type="entry name" value="ZN(II)2CYS6 TRANSCRIPTION FACTOR (EUROFUNG)"/>
    <property type="match status" value="1"/>
</dbReference>
<keyword evidence="2" id="KW-0238">DNA-binding</keyword>
<dbReference type="GO" id="GO:0001228">
    <property type="term" value="F:DNA-binding transcription activator activity, RNA polymerase II-specific"/>
    <property type="evidence" value="ECO:0007669"/>
    <property type="project" value="TreeGrafter"/>
</dbReference>
<dbReference type="InterPro" id="IPR053157">
    <property type="entry name" value="Sterol_Uptake_Regulator"/>
</dbReference>
<dbReference type="RefSeq" id="XP_025526403.1">
    <property type="nucleotide sequence ID" value="XM_025675824.1"/>
</dbReference>
<dbReference type="InterPro" id="IPR036864">
    <property type="entry name" value="Zn2-C6_fun-type_DNA-bd_sf"/>
</dbReference>
<dbReference type="InterPro" id="IPR001138">
    <property type="entry name" value="Zn2Cys6_DnaBD"/>
</dbReference>
<dbReference type="PROSITE" id="PS00463">
    <property type="entry name" value="ZN2_CY6_FUNGAL_1"/>
    <property type="match status" value="1"/>
</dbReference>
<evidence type="ECO:0000256" key="4">
    <source>
        <dbReference type="ARBA" id="ARBA00023242"/>
    </source>
</evidence>
<evidence type="ECO:0000313" key="7">
    <source>
        <dbReference type="Proteomes" id="UP000249497"/>
    </source>
</evidence>
<dbReference type="GO" id="GO:0008270">
    <property type="term" value="F:zinc ion binding"/>
    <property type="evidence" value="ECO:0007669"/>
    <property type="project" value="InterPro"/>
</dbReference>
<name>A0A8T8WYV9_ASPJA</name>
<dbReference type="Gene3D" id="4.10.240.10">
    <property type="entry name" value="Zn(2)-C6 fungal-type DNA-binding domain"/>
    <property type="match status" value="1"/>
</dbReference>
<feature type="domain" description="Zn(2)-C6 fungal-type" evidence="5">
    <location>
        <begin position="43"/>
        <end position="73"/>
    </location>
</feature>
<dbReference type="SUPFAM" id="SSF57701">
    <property type="entry name" value="Zn2/Cys6 DNA-binding domain"/>
    <property type="match status" value="1"/>
</dbReference>
<dbReference type="AlphaFoldDB" id="A0A8T8WYV9"/>
<proteinExistence type="predicted"/>
<reference evidence="6 7" key="1">
    <citation type="submission" date="2018-02" db="EMBL/GenBank/DDBJ databases">
        <title>The genomes of Aspergillus section Nigri reveals drivers in fungal speciation.</title>
        <authorList>
            <consortium name="DOE Joint Genome Institute"/>
            <person name="Vesth T.C."/>
            <person name="Nybo J."/>
            <person name="Theobald S."/>
            <person name="Brandl J."/>
            <person name="Frisvad J.C."/>
            <person name="Nielsen K.F."/>
            <person name="Lyhne E.K."/>
            <person name="Kogle M.E."/>
            <person name="Kuo A."/>
            <person name="Riley R."/>
            <person name="Clum A."/>
            <person name="Nolan M."/>
            <person name="Lipzen A."/>
            <person name="Salamov A."/>
            <person name="Henrissat B."/>
            <person name="Wiebenga A."/>
            <person name="De vries R.P."/>
            <person name="Grigoriev I.V."/>
            <person name="Mortensen U.H."/>
            <person name="Andersen M.R."/>
            <person name="Baker S.E."/>
        </authorList>
    </citation>
    <scope>NUCLEOTIDE SEQUENCE [LARGE SCALE GENOMIC DNA]</scope>
    <source>
        <strain evidence="6 7">CBS 114.51</strain>
    </source>
</reference>
<organism evidence="6 7">
    <name type="scientific">Aspergillus japonicus CBS 114.51</name>
    <dbReference type="NCBI Taxonomy" id="1448312"/>
    <lineage>
        <taxon>Eukaryota</taxon>
        <taxon>Fungi</taxon>
        <taxon>Dikarya</taxon>
        <taxon>Ascomycota</taxon>
        <taxon>Pezizomycotina</taxon>
        <taxon>Eurotiomycetes</taxon>
        <taxon>Eurotiomycetidae</taxon>
        <taxon>Eurotiales</taxon>
        <taxon>Aspergillaceae</taxon>
        <taxon>Aspergillus</taxon>
        <taxon>Aspergillus subgen. Circumdati</taxon>
    </lineage>
</organism>
<keyword evidence="1" id="KW-0805">Transcription regulation</keyword>
<evidence type="ECO:0000259" key="5">
    <source>
        <dbReference type="PROSITE" id="PS50048"/>
    </source>
</evidence>
<evidence type="ECO:0000256" key="2">
    <source>
        <dbReference type="ARBA" id="ARBA00023125"/>
    </source>
</evidence>